<gene>
    <name evidence="9" type="ORF">A3F03_01770</name>
</gene>
<evidence type="ECO:0000313" key="9">
    <source>
        <dbReference type="EMBL" id="OGK36801.1"/>
    </source>
</evidence>
<dbReference type="InterPro" id="IPR043519">
    <property type="entry name" value="NT_sf"/>
</dbReference>
<keyword evidence="4" id="KW-0479">Metal-binding</keyword>
<dbReference type="PANTHER" id="PTHR33571">
    <property type="entry name" value="SSL8005 PROTEIN"/>
    <property type="match status" value="1"/>
</dbReference>
<organism evidence="9 10">
    <name type="scientific">Candidatus Roizmanbacteria bacterium RIFCSPHIGHO2_12_FULL_41_11</name>
    <dbReference type="NCBI Taxonomy" id="1802052"/>
    <lineage>
        <taxon>Bacteria</taxon>
        <taxon>Candidatus Roizmaniibacteriota</taxon>
    </lineage>
</organism>
<evidence type="ECO:0000256" key="2">
    <source>
        <dbReference type="ARBA" id="ARBA00022679"/>
    </source>
</evidence>
<accession>A0A1F7I098</accession>
<dbReference type="Pfam" id="PF18765">
    <property type="entry name" value="Polbeta"/>
    <property type="match status" value="1"/>
</dbReference>
<evidence type="ECO:0000256" key="3">
    <source>
        <dbReference type="ARBA" id="ARBA00022695"/>
    </source>
</evidence>
<comment type="cofactor">
    <cofactor evidence="1">
        <name>Mg(2+)</name>
        <dbReference type="ChEBI" id="CHEBI:18420"/>
    </cofactor>
</comment>
<dbReference type="Proteomes" id="UP000176803">
    <property type="component" value="Unassembled WGS sequence"/>
</dbReference>
<evidence type="ECO:0000256" key="5">
    <source>
        <dbReference type="ARBA" id="ARBA00022741"/>
    </source>
</evidence>
<dbReference type="InterPro" id="IPR052038">
    <property type="entry name" value="Type-VII_TA_antitoxin"/>
</dbReference>
<keyword evidence="3" id="KW-0548">Nucleotidyltransferase</keyword>
<evidence type="ECO:0000256" key="4">
    <source>
        <dbReference type="ARBA" id="ARBA00022723"/>
    </source>
</evidence>
<evidence type="ECO:0000259" key="8">
    <source>
        <dbReference type="Pfam" id="PF18765"/>
    </source>
</evidence>
<dbReference type="CDD" id="cd05403">
    <property type="entry name" value="NT_KNTase_like"/>
    <property type="match status" value="1"/>
</dbReference>
<keyword evidence="6" id="KW-0067">ATP-binding</keyword>
<protein>
    <recommendedName>
        <fullName evidence="8">Polymerase beta nucleotidyltransferase domain-containing protein</fullName>
    </recommendedName>
</protein>
<dbReference type="GO" id="GO:0016779">
    <property type="term" value="F:nucleotidyltransferase activity"/>
    <property type="evidence" value="ECO:0007669"/>
    <property type="project" value="UniProtKB-KW"/>
</dbReference>
<feature type="domain" description="Polymerase beta nucleotidyltransferase" evidence="8">
    <location>
        <begin position="26"/>
        <end position="103"/>
    </location>
</feature>
<dbReference type="SUPFAM" id="SSF81301">
    <property type="entry name" value="Nucleotidyltransferase"/>
    <property type="match status" value="1"/>
</dbReference>
<reference evidence="9 10" key="1">
    <citation type="journal article" date="2016" name="Nat. Commun.">
        <title>Thousands of microbial genomes shed light on interconnected biogeochemical processes in an aquifer system.</title>
        <authorList>
            <person name="Anantharaman K."/>
            <person name="Brown C.T."/>
            <person name="Hug L.A."/>
            <person name="Sharon I."/>
            <person name="Castelle C.J."/>
            <person name="Probst A.J."/>
            <person name="Thomas B.C."/>
            <person name="Singh A."/>
            <person name="Wilkins M.J."/>
            <person name="Karaoz U."/>
            <person name="Brodie E.L."/>
            <person name="Williams K.H."/>
            <person name="Hubbard S.S."/>
            <person name="Banfield J.F."/>
        </authorList>
    </citation>
    <scope>NUCLEOTIDE SEQUENCE [LARGE SCALE GENOMIC DNA]</scope>
</reference>
<dbReference type="InterPro" id="IPR041633">
    <property type="entry name" value="Polbeta"/>
</dbReference>
<keyword evidence="5" id="KW-0547">Nucleotide-binding</keyword>
<evidence type="ECO:0000256" key="1">
    <source>
        <dbReference type="ARBA" id="ARBA00001946"/>
    </source>
</evidence>
<proteinExistence type="predicted"/>
<keyword evidence="7" id="KW-0460">Magnesium</keyword>
<dbReference type="AlphaFoldDB" id="A0A1F7I098"/>
<dbReference type="PANTHER" id="PTHR33571:SF19">
    <property type="entry name" value="PROTEIN ADENYLYLTRANSFERASE MJ0128-RELATED"/>
    <property type="match status" value="1"/>
</dbReference>
<dbReference type="EMBL" id="MGAC01000053">
    <property type="protein sequence ID" value="OGK36801.1"/>
    <property type="molecule type" value="Genomic_DNA"/>
</dbReference>
<evidence type="ECO:0000313" key="10">
    <source>
        <dbReference type="Proteomes" id="UP000176803"/>
    </source>
</evidence>
<evidence type="ECO:0000256" key="6">
    <source>
        <dbReference type="ARBA" id="ARBA00022840"/>
    </source>
</evidence>
<keyword evidence="2" id="KW-0808">Transferase</keyword>
<evidence type="ECO:0000256" key="7">
    <source>
        <dbReference type="ARBA" id="ARBA00022842"/>
    </source>
</evidence>
<name>A0A1F7I098_9BACT</name>
<dbReference type="Gene3D" id="3.30.460.10">
    <property type="entry name" value="Beta Polymerase, domain 2"/>
    <property type="match status" value="1"/>
</dbReference>
<dbReference type="GO" id="GO:0005524">
    <property type="term" value="F:ATP binding"/>
    <property type="evidence" value="ECO:0007669"/>
    <property type="project" value="UniProtKB-KW"/>
</dbReference>
<comment type="caution">
    <text evidence="9">The sequence shown here is derived from an EMBL/GenBank/DDBJ whole genome shotgun (WGS) entry which is preliminary data.</text>
</comment>
<sequence length="107" mass="12267">MRYALKNDRYSPSVKPLIAKVKRVLPFLVKQYHIKSLGVFGSYVQNKQSSRSDLDLLVEFSKTPGLLKFIELENRLTDLLGIRVDLVMKDTLKPVIGKHILREVISV</sequence>
<dbReference type="GO" id="GO:0046872">
    <property type="term" value="F:metal ion binding"/>
    <property type="evidence" value="ECO:0007669"/>
    <property type="project" value="UniProtKB-KW"/>
</dbReference>